<dbReference type="PANTHER" id="PTHR43397">
    <property type="entry name" value="ERGOTHIONEINE BIOSYNTHESIS PROTEIN 1"/>
    <property type="match status" value="1"/>
</dbReference>
<gene>
    <name evidence="4" type="primary">egtD</name>
    <name evidence="4" type="ORF">FOZ76_10325</name>
</gene>
<dbReference type="PANTHER" id="PTHR43397:SF1">
    <property type="entry name" value="ERGOTHIONEINE BIOSYNTHESIS PROTEIN 1"/>
    <property type="match status" value="1"/>
</dbReference>
<accession>A0A556AS59</accession>
<dbReference type="Proteomes" id="UP000318405">
    <property type="component" value="Unassembled WGS sequence"/>
</dbReference>
<name>A0A556AS59_9BURK</name>
<dbReference type="GO" id="GO:0032259">
    <property type="term" value="P:methylation"/>
    <property type="evidence" value="ECO:0007669"/>
    <property type="project" value="UniProtKB-KW"/>
</dbReference>
<keyword evidence="1 4" id="KW-0489">Methyltransferase</keyword>
<proteinExistence type="predicted"/>
<evidence type="ECO:0000256" key="1">
    <source>
        <dbReference type="ARBA" id="ARBA00022603"/>
    </source>
</evidence>
<dbReference type="SUPFAM" id="SSF53335">
    <property type="entry name" value="S-adenosyl-L-methionine-dependent methyltransferases"/>
    <property type="match status" value="1"/>
</dbReference>
<dbReference type="AlphaFoldDB" id="A0A556AS59"/>
<dbReference type="EMBL" id="VLTJ01000020">
    <property type="protein sequence ID" value="TSH95779.1"/>
    <property type="molecule type" value="Genomic_DNA"/>
</dbReference>
<sequence>MSATLETVDTAPRYYQTFHPDTHAVRAELEQGLCAPNAWVPPKFLYDPLGSCLFGAITQLPEYYPTRTEQAIMARYADEIAQRVGGVGALIDLGAGDCVKAERLFGRLCPRQYVPVDISTEYLRGAVARLHAGYPGLDIVALGQDFSHTLSLPEDVLDDGRLFFYPGSSIGNWSPEQALGMLRQVREACGERGGSLLIGVDRVKDERTLVRAYDDALQVTAAFNRNLLLHLNRVLRADFALADWRHLACFDAARSRVEMHLQANAPVTVNWPGHSREFSAGETIHTECSYKYEPTDFAALLDAAGFNDIAHWTDAQGWFSVFHARA</sequence>
<reference evidence="4 5" key="1">
    <citation type="submission" date="2019-07" db="EMBL/GenBank/DDBJ databases">
        <title>Qingshengfaniella alkalisoli gen. nov., sp. nov., isolated from saline soil.</title>
        <authorList>
            <person name="Xu L."/>
            <person name="Huang X.-X."/>
            <person name="Sun J.-Q."/>
        </authorList>
    </citation>
    <scope>NUCLEOTIDE SEQUENCE [LARGE SCALE GENOMIC DNA]</scope>
    <source>
        <strain evidence="4 5">DSM 27279</strain>
    </source>
</reference>
<feature type="domain" description="Histidine-specific methyltransferase SAM-dependent" evidence="3">
    <location>
        <begin position="26"/>
        <end position="325"/>
    </location>
</feature>
<comment type="caution">
    <text evidence="4">The sequence shown here is derived from an EMBL/GenBank/DDBJ whole genome shotgun (WGS) entry which is preliminary data.</text>
</comment>
<dbReference type="RefSeq" id="WP_143948111.1">
    <property type="nucleotide sequence ID" value="NZ_BAABMB010000002.1"/>
</dbReference>
<dbReference type="InterPro" id="IPR029063">
    <property type="entry name" value="SAM-dependent_MTases_sf"/>
</dbReference>
<evidence type="ECO:0000313" key="4">
    <source>
        <dbReference type="EMBL" id="TSH95779.1"/>
    </source>
</evidence>
<dbReference type="GO" id="GO:0052706">
    <property type="term" value="F:L-histidine N(alpha)-methyltransferase activity"/>
    <property type="evidence" value="ECO:0007669"/>
    <property type="project" value="UniProtKB-EC"/>
</dbReference>
<keyword evidence="2 4" id="KW-0808">Transferase</keyword>
<dbReference type="Pfam" id="PF10017">
    <property type="entry name" value="Methyltransf_33"/>
    <property type="match status" value="1"/>
</dbReference>
<dbReference type="NCBIfam" id="TIGR03438">
    <property type="entry name" value="egtD_ergothio"/>
    <property type="match status" value="1"/>
</dbReference>
<keyword evidence="5" id="KW-1185">Reference proteome</keyword>
<evidence type="ECO:0000259" key="3">
    <source>
        <dbReference type="Pfam" id="PF10017"/>
    </source>
</evidence>
<protein>
    <submittedName>
        <fullName evidence="4">L-histidine N(Alpha)-methyltransferase</fullName>
        <ecNumber evidence="4">2.1.1.44</ecNumber>
    </submittedName>
</protein>
<dbReference type="InterPro" id="IPR051128">
    <property type="entry name" value="EgtD_Methyltrsf_superfamily"/>
</dbReference>
<dbReference type="Gene3D" id="3.40.50.150">
    <property type="entry name" value="Vaccinia Virus protein VP39"/>
    <property type="match status" value="1"/>
</dbReference>
<evidence type="ECO:0000313" key="5">
    <source>
        <dbReference type="Proteomes" id="UP000318405"/>
    </source>
</evidence>
<dbReference type="OrthoDB" id="5289726at2"/>
<organism evidence="4 5">
    <name type="scientific">Verticiella sediminum</name>
    <dbReference type="NCBI Taxonomy" id="1247510"/>
    <lineage>
        <taxon>Bacteria</taxon>
        <taxon>Pseudomonadati</taxon>
        <taxon>Pseudomonadota</taxon>
        <taxon>Betaproteobacteria</taxon>
        <taxon>Burkholderiales</taxon>
        <taxon>Alcaligenaceae</taxon>
        <taxon>Verticiella</taxon>
    </lineage>
</organism>
<dbReference type="InterPro" id="IPR017804">
    <property type="entry name" value="MeTrfase_EgtD-like"/>
</dbReference>
<dbReference type="EC" id="2.1.1.44" evidence="4"/>
<dbReference type="InterPro" id="IPR019257">
    <property type="entry name" value="MeTrfase_dom"/>
</dbReference>
<evidence type="ECO:0000256" key="2">
    <source>
        <dbReference type="ARBA" id="ARBA00022679"/>
    </source>
</evidence>
<dbReference type="PIRSF" id="PIRSF018005">
    <property type="entry name" value="UCP018005"/>
    <property type="match status" value="1"/>
</dbReference>
<dbReference type="InterPro" id="IPR035094">
    <property type="entry name" value="EgtD"/>
</dbReference>